<evidence type="ECO:0000313" key="2">
    <source>
        <dbReference type="Proteomes" id="UP000243498"/>
    </source>
</evidence>
<gene>
    <name evidence="1" type="ORF">NOR_07567</name>
</gene>
<evidence type="ECO:0000313" key="1">
    <source>
        <dbReference type="EMBL" id="OAA36488.1"/>
    </source>
</evidence>
<comment type="caution">
    <text evidence="1">The sequence shown here is derived from an EMBL/GenBank/DDBJ whole genome shotgun (WGS) entry which is preliminary data.</text>
</comment>
<dbReference type="Proteomes" id="UP000243498">
    <property type="component" value="Unassembled WGS sequence"/>
</dbReference>
<keyword evidence="2" id="KW-1185">Reference proteome</keyword>
<name>A0A166Y3G9_METRR</name>
<dbReference type="AlphaFoldDB" id="A0A166Y3G9"/>
<organism evidence="1 2">
    <name type="scientific">Metarhizium rileyi (strain RCEF 4871)</name>
    <name type="common">Nomuraea rileyi</name>
    <dbReference type="NCBI Taxonomy" id="1649241"/>
    <lineage>
        <taxon>Eukaryota</taxon>
        <taxon>Fungi</taxon>
        <taxon>Dikarya</taxon>
        <taxon>Ascomycota</taxon>
        <taxon>Pezizomycotina</taxon>
        <taxon>Sordariomycetes</taxon>
        <taxon>Hypocreomycetidae</taxon>
        <taxon>Hypocreales</taxon>
        <taxon>Clavicipitaceae</taxon>
        <taxon>Metarhizium</taxon>
    </lineage>
</organism>
<protein>
    <submittedName>
        <fullName evidence="1">Uncharacterized protein</fullName>
    </submittedName>
</protein>
<sequence>MSAKIEDPPLSQSHFAKFEDFTPNADAPFEHEFTRLASSQDWIPGSQRFTRERTIAMREEIAVHYFPGSQTVDLSEEEKLQGYRALCHEVGILPSSSVEQCKKDLKKTLVNIVDLIDARRTQKEVDVWTDFEAFRQYTLQDDKRIDKDEAKEDGGYLASLLQYLRCPRRGRRNGSRRNSPSSKVVSGRVIKRSTSRLLPSGA</sequence>
<proteinExistence type="predicted"/>
<accession>A0A166Y3G9</accession>
<dbReference type="OMA" id="YRTEWAR"/>
<dbReference type="PANTHER" id="PTHR38846:SF1">
    <property type="entry name" value="C3H1-TYPE DOMAIN-CONTAINING PROTEIN"/>
    <property type="match status" value="1"/>
</dbReference>
<reference evidence="1 2" key="1">
    <citation type="journal article" date="2016" name="Genome Biol. Evol.">
        <title>Divergent and convergent evolution of fungal pathogenicity.</title>
        <authorList>
            <person name="Shang Y."/>
            <person name="Xiao G."/>
            <person name="Zheng P."/>
            <person name="Cen K."/>
            <person name="Zhan S."/>
            <person name="Wang C."/>
        </authorList>
    </citation>
    <scope>NUCLEOTIDE SEQUENCE [LARGE SCALE GENOMIC DNA]</scope>
    <source>
        <strain evidence="1 2">RCEF 4871</strain>
    </source>
</reference>
<dbReference type="PANTHER" id="PTHR38846">
    <property type="entry name" value="C3H1-TYPE DOMAIN-CONTAINING PROTEIN"/>
    <property type="match status" value="1"/>
</dbReference>
<dbReference type="EMBL" id="AZHC01000035">
    <property type="protein sequence ID" value="OAA36488.1"/>
    <property type="molecule type" value="Genomic_DNA"/>
</dbReference>
<dbReference type="OrthoDB" id="6105938at2759"/>